<keyword evidence="2" id="KW-1133">Transmembrane helix</keyword>
<comment type="caution">
    <text evidence="4">The sequence shown here is derived from an EMBL/GenBank/DDBJ whole genome shotgun (WGS) entry which is preliminary data.</text>
</comment>
<reference evidence="4 5" key="1">
    <citation type="submission" date="2022-11" db="EMBL/GenBank/DDBJ databases">
        <title>Minimal conservation of predation-associated metabolite biosynthetic gene clusters underscores biosynthetic potential of Myxococcota including descriptions for ten novel species: Archangium lansinium sp. nov., Myxococcus landrumus sp. nov., Nannocystis bai.</title>
        <authorList>
            <person name="Ahearne A."/>
            <person name="Stevens C."/>
            <person name="Dowd S."/>
        </authorList>
    </citation>
    <scope>NUCLEOTIDE SEQUENCE [LARGE SCALE GENOMIC DNA]</scope>
    <source>
        <strain evidence="4 5">RJM3</strain>
    </source>
</reference>
<feature type="transmembrane region" description="Helical" evidence="2">
    <location>
        <begin position="212"/>
        <end position="231"/>
    </location>
</feature>
<dbReference type="EMBL" id="JAQNDO010000001">
    <property type="protein sequence ID" value="MDC0747841.1"/>
    <property type="molecule type" value="Genomic_DNA"/>
</dbReference>
<organism evidence="4 5">
    <name type="scientific">Polyangium mundeleinium</name>
    <dbReference type="NCBI Taxonomy" id="2995306"/>
    <lineage>
        <taxon>Bacteria</taxon>
        <taxon>Pseudomonadati</taxon>
        <taxon>Myxococcota</taxon>
        <taxon>Polyangia</taxon>
        <taxon>Polyangiales</taxon>
        <taxon>Polyangiaceae</taxon>
        <taxon>Polyangium</taxon>
    </lineage>
</organism>
<feature type="region of interest" description="Disordered" evidence="1">
    <location>
        <begin position="290"/>
        <end position="334"/>
    </location>
</feature>
<sequence length="334" mass="37347">MEDARRLDRKRKGKKTSNKDWKSATDEDARITKLKDGRTRLAYKTEHVVDMSTGVVVAAEVYSADHADPATMVQSLEQARANVEQAKDSEERDSDDVPPPGGGSGDVQLERAVIEVVADKGYHKAKLLLSLKESGYRTYVPERSQSVRKWGDKGWDMQQAFYGNRYRVRRPKGRALQRKRGELIERTFAHACETGGMRRGRVRGRENVRKRYLAHVAALNLGFVLRKILGAGTPRGLAAARKGFALAVLVIWAAMATVARGMSRQLARFSRDAPESGALCRDRDCCRIDPRAASTTLPPPTTPSYRHERPHRRSAPRASHGRSEPLNQSPPDLR</sequence>
<evidence type="ECO:0000259" key="3">
    <source>
        <dbReference type="Pfam" id="PF01609"/>
    </source>
</evidence>
<gene>
    <name evidence="4" type="ORF">POL67_41300</name>
</gene>
<accession>A0ABT5F1G8</accession>
<feature type="compositionally biased region" description="Basic residues" evidence="1">
    <location>
        <begin position="7"/>
        <end position="16"/>
    </location>
</feature>
<proteinExistence type="predicted"/>
<keyword evidence="5" id="KW-1185">Reference proteome</keyword>
<name>A0ABT5F1G8_9BACT</name>
<evidence type="ECO:0000256" key="1">
    <source>
        <dbReference type="SAM" id="MobiDB-lite"/>
    </source>
</evidence>
<evidence type="ECO:0000313" key="4">
    <source>
        <dbReference type="EMBL" id="MDC0747841.1"/>
    </source>
</evidence>
<dbReference type="RefSeq" id="WP_271926532.1">
    <property type="nucleotide sequence ID" value="NZ_JAQNDO010000001.1"/>
</dbReference>
<evidence type="ECO:0000256" key="2">
    <source>
        <dbReference type="SAM" id="Phobius"/>
    </source>
</evidence>
<evidence type="ECO:0000313" key="5">
    <source>
        <dbReference type="Proteomes" id="UP001221411"/>
    </source>
</evidence>
<protein>
    <submittedName>
        <fullName evidence="4">Transposase</fullName>
    </submittedName>
</protein>
<feature type="region of interest" description="Disordered" evidence="1">
    <location>
        <begin position="80"/>
        <end position="107"/>
    </location>
</feature>
<feature type="compositionally biased region" description="Polar residues" evidence="1">
    <location>
        <begin position="325"/>
        <end position="334"/>
    </location>
</feature>
<dbReference type="Pfam" id="PF01609">
    <property type="entry name" value="DDE_Tnp_1"/>
    <property type="match status" value="1"/>
</dbReference>
<keyword evidence="2" id="KW-0472">Membrane</keyword>
<feature type="region of interest" description="Disordered" evidence="1">
    <location>
        <begin position="1"/>
        <end position="27"/>
    </location>
</feature>
<dbReference type="Proteomes" id="UP001221411">
    <property type="component" value="Unassembled WGS sequence"/>
</dbReference>
<feature type="compositionally biased region" description="Basic and acidic residues" evidence="1">
    <location>
        <begin position="17"/>
        <end position="27"/>
    </location>
</feature>
<dbReference type="PANTHER" id="PTHR33408">
    <property type="entry name" value="TRANSPOSASE"/>
    <property type="match status" value="1"/>
</dbReference>
<feature type="transmembrane region" description="Helical" evidence="2">
    <location>
        <begin position="243"/>
        <end position="262"/>
    </location>
</feature>
<keyword evidence="2" id="KW-0812">Transmembrane</keyword>
<dbReference type="InterPro" id="IPR002559">
    <property type="entry name" value="Transposase_11"/>
</dbReference>
<feature type="domain" description="Transposase IS4-like" evidence="3">
    <location>
        <begin position="34"/>
        <end position="221"/>
    </location>
</feature>